<feature type="transmembrane region" description="Helical" evidence="7">
    <location>
        <begin position="131"/>
        <end position="155"/>
    </location>
</feature>
<evidence type="ECO:0000256" key="4">
    <source>
        <dbReference type="ARBA" id="ARBA00022847"/>
    </source>
</evidence>
<feature type="transmembrane region" description="Helical" evidence="7">
    <location>
        <begin position="199"/>
        <end position="221"/>
    </location>
</feature>
<dbReference type="AlphaFoldDB" id="A0ABD0LHM3"/>
<keyword evidence="9" id="KW-1185">Reference proteome</keyword>
<evidence type="ECO:0000313" key="9">
    <source>
        <dbReference type="Proteomes" id="UP001519460"/>
    </source>
</evidence>
<dbReference type="GO" id="GO:0016020">
    <property type="term" value="C:membrane"/>
    <property type="evidence" value="ECO:0007669"/>
    <property type="project" value="UniProtKB-SubCell"/>
</dbReference>
<keyword evidence="6 7" id="KW-0472">Membrane</keyword>
<evidence type="ECO:0000256" key="1">
    <source>
        <dbReference type="ARBA" id="ARBA00004141"/>
    </source>
</evidence>
<evidence type="ECO:0000256" key="2">
    <source>
        <dbReference type="ARBA" id="ARBA00006528"/>
    </source>
</evidence>
<comment type="caution">
    <text evidence="8">The sequence shown here is derived from an EMBL/GenBank/DDBJ whole genome shotgun (WGS) entry which is preliminary data.</text>
</comment>
<dbReference type="PANTHER" id="PTHR10361">
    <property type="entry name" value="SODIUM-BILE ACID COTRANSPORTER"/>
    <property type="match status" value="1"/>
</dbReference>
<evidence type="ECO:0000256" key="7">
    <source>
        <dbReference type="SAM" id="Phobius"/>
    </source>
</evidence>
<feature type="transmembrane region" description="Helical" evidence="7">
    <location>
        <begin position="175"/>
        <end position="193"/>
    </location>
</feature>
<protein>
    <submittedName>
        <fullName evidence="8">Uncharacterized protein</fullName>
    </submittedName>
</protein>
<dbReference type="Gene3D" id="1.20.1530.20">
    <property type="match status" value="1"/>
</dbReference>
<comment type="subcellular location">
    <subcellularLocation>
        <location evidence="1">Membrane</location>
        <topology evidence="1">Multi-pass membrane protein</topology>
    </subcellularLocation>
</comment>
<dbReference type="Proteomes" id="UP001519460">
    <property type="component" value="Unassembled WGS sequence"/>
</dbReference>
<comment type="similarity">
    <text evidence="2">Belongs to the bile acid:sodium symporter (BASS) (TC 2.A.28) family.</text>
</comment>
<accession>A0ABD0LHM3</accession>
<dbReference type="Pfam" id="PF01758">
    <property type="entry name" value="SBF"/>
    <property type="match status" value="1"/>
</dbReference>
<sequence length="311" mass="33686">MVTTAANISSGLCVDEDNLTDCVNISMTAQQTPETSPLKTATTVVLTFALTIIMFGVGCHIDLADLWAHLRRPFGIVIGILAQFGLLPLAAYGTGHALQLPPLQALGMLVMSCCPGGSTSNLFTYWVDGDVSLSVSMTTVNTSLSAGMLPLNLWLYGRQWSGTKAAIPYRNIGEAFAMVAVPAAAGMLVKWKWPRVGQFITKIGSAVGAVTVVLTMSLMMYSASWRVIVRMTPKRCRTVSLETGIQNFPLCMTLLALTYPKDMLGQLAVYLRGLHSSGACSPCGDLPHRPVLEAEVLENRTRGEWRSWQRQ</sequence>
<dbReference type="PANTHER" id="PTHR10361:SF28">
    <property type="entry name" value="P3 PROTEIN-RELATED"/>
    <property type="match status" value="1"/>
</dbReference>
<feature type="transmembrane region" description="Helical" evidence="7">
    <location>
        <begin position="73"/>
        <end position="93"/>
    </location>
</feature>
<proteinExistence type="inferred from homology"/>
<keyword evidence="3 7" id="KW-0812">Transmembrane</keyword>
<dbReference type="GO" id="GO:0015293">
    <property type="term" value="F:symporter activity"/>
    <property type="evidence" value="ECO:0007669"/>
    <property type="project" value="UniProtKB-KW"/>
</dbReference>
<reference evidence="8 9" key="1">
    <citation type="journal article" date="2023" name="Sci. Data">
        <title>Genome assembly of the Korean intertidal mud-creeper Batillaria attramentaria.</title>
        <authorList>
            <person name="Patra A.K."/>
            <person name="Ho P.T."/>
            <person name="Jun S."/>
            <person name="Lee S.J."/>
            <person name="Kim Y."/>
            <person name="Won Y.J."/>
        </authorList>
    </citation>
    <scope>NUCLEOTIDE SEQUENCE [LARGE SCALE GENOMIC DNA]</scope>
    <source>
        <strain evidence="8">Wonlab-2016</strain>
    </source>
</reference>
<keyword evidence="5 7" id="KW-1133">Transmembrane helix</keyword>
<feature type="transmembrane region" description="Helical" evidence="7">
    <location>
        <begin position="41"/>
        <end position="61"/>
    </location>
</feature>
<name>A0ABD0LHM3_9CAEN</name>
<organism evidence="8 9">
    <name type="scientific">Batillaria attramentaria</name>
    <dbReference type="NCBI Taxonomy" id="370345"/>
    <lineage>
        <taxon>Eukaryota</taxon>
        <taxon>Metazoa</taxon>
        <taxon>Spiralia</taxon>
        <taxon>Lophotrochozoa</taxon>
        <taxon>Mollusca</taxon>
        <taxon>Gastropoda</taxon>
        <taxon>Caenogastropoda</taxon>
        <taxon>Sorbeoconcha</taxon>
        <taxon>Cerithioidea</taxon>
        <taxon>Batillariidae</taxon>
        <taxon>Batillaria</taxon>
    </lineage>
</organism>
<dbReference type="EMBL" id="JACVVK020000048">
    <property type="protein sequence ID" value="KAK7498756.1"/>
    <property type="molecule type" value="Genomic_DNA"/>
</dbReference>
<keyword evidence="4" id="KW-0769">Symport</keyword>
<evidence type="ECO:0000313" key="8">
    <source>
        <dbReference type="EMBL" id="KAK7498756.1"/>
    </source>
</evidence>
<gene>
    <name evidence="8" type="ORF">BaRGS_00009848</name>
</gene>
<dbReference type="InterPro" id="IPR002657">
    <property type="entry name" value="BilAc:Na_symport/Acr3"/>
</dbReference>
<evidence type="ECO:0000256" key="5">
    <source>
        <dbReference type="ARBA" id="ARBA00022989"/>
    </source>
</evidence>
<dbReference type="InterPro" id="IPR038770">
    <property type="entry name" value="Na+/solute_symporter_sf"/>
</dbReference>
<keyword evidence="4" id="KW-0813">Transport</keyword>
<evidence type="ECO:0000256" key="3">
    <source>
        <dbReference type="ARBA" id="ARBA00022692"/>
    </source>
</evidence>
<dbReference type="InterPro" id="IPR004710">
    <property type="entry name" value="Bilac:Na_transpt"/>
</dbReference>
<evidence type="ECO:0000256" key="6">
    <source>
        <dbReference type="ARBA" id="ARBA00023136"/>
    </source>
</evidence>